<dbReference type="SUPFAM" id="SSF53756">
    <property type="entry name" value="UDP-Glycosyltransferase/glycogen phosphorylase"/>
    <property type="match status" value="1"/>
</dbReference>
<dbReference type="Pfam" id="PF00534">
    <property type="entry name" value="Glycos_transf_1"/>
    <property type="match status" value="1"/>
</dbReference>
<dbReference type="Proteomes" id="UP000036890">
    <property type="component" value="Unassembled WGS sequence"/>
</dbReference>
<comment type="caution">
    <text evidence="5">The sequence shown here is derived from an EMBL/GenBank/DDBJ whole genome shotgun (WGS) entry which is preliminary data.</text>
</comment>
<dbReference type="AlphaFoldDB" id="A0A0L8AGA0"/>
<dbReference type="PANTHER" id="PTHR12526:SF510">
    <property type="entry name" value="D-INOSITOL 3-PHOSPHATE GLYCOSYLTRANSFERASE"/>
    <property type="match status" value="1"/>
</dbReference>
<proteinExistence type="predicted"/>
<dbReference type="PANTHER" id="PTHR12526">
    <property type="entry name" value="GLYCOSYLTRANSFERASE"/>
    <property type="match status" value="1"/>
</dbReference>
<dbReference type="CDD" id="cd03811">
    <property type="entry name" value="GT4_GT28_WabH-like"/>
    <property type="match status" value="1"/>
</dbReference>
<dbReference type="GO" id="GO:0016757">
    <property type="term" value="F:glycosyltransferase activity"/>
    <property type="evidence" value="ECO:0007669"/>
    <property type="project" value="UniProtKB-KW"/>
</dbReference>
<evidence type="ECO:0000259" key="3">
    <source>
        <dbReference type="Pfam" id="PF00534"/>
    </source>
</evidence>
<keyword evidence="1" id="KW-0328">Glycosyltransferase</keyword>
<dbReference type="EMBL" id="AJLO02000001">
    <property type="protein sequence ID" value="KOF01272.1"/>
    <property type="molecule type" value="Genomic_DNA"/>
</dbReference>
<accession>A0A0L8AGA0</accession>
<dbReference type="Gene3D" id="3.40.50.2000">
    <property type="entry name" value="Glycogen Phosphorylase B"/>
    <property type="match status" value="2"/>
</dbReference>
<name>A0A0L8AGA0_9GAMM</name>
<sequence length="380" mass="40117">MAATHILTYAQDLAGGGVERAQLRLARGWLAAGRRVTLAIGDASGPLASEIPPGLEIVPLGNRGYLTQARIADWVRKHDPDVIFCGGSHYTLVAAWLRWRLGADCPPIIGKLSNAVTRGDHGRVADAAHRLWLAQHGRFLDHLVAMTPATAAQAARLTGMQRRTSVIPNPPAPRIVDPTAPAIPLPPGRVVLGVGRLVPQKRWDRLIAALPLMPEDVQVVILGEGELRGALERQAREAGLANRVHLPGHVADPIAAMAAARVLALPSDYEGVPGVLRESLSVGTPVVSTACSPSVREIVSSPAFGTVVSADDPAVFAAALTRWLDAPRPDPVAQPGSDSADRYLMLFDRLAGEVRASQKARRGAYAGAGTLPVPATQPLS</sequence>
<organism evidence="5 6">
    <name type="scientific">Stenotrophomonas geniculata N1</name>
    <dbReference type="NCBI Taxonomy" id="1167641"/>
    <lineage>
        <taxon>Bacteria</taxon>
        <taxon>Pseudomonadati</taxon>
        <taxon>Pseudomonadota</taxon>
        <taxon>Gammaproteobacteria</taxon>
        <taxon>Lysobacterales</taxon>
        <taxon>Lysobacteraceae</taxon>
        <taxon>Stenotrophomonas</taxon>
    </lineage>
</organism>
<evidence type="ECO:0008006" key="7">
    <source>
        <dbReference type="Google" id="ProtNLM"/>
    </source>
</evidence>
<evidence type="ECO:0000313" key="6">
    <source>
        <dbReference type="Proteomes" id="UP000036890"/>
    </source>
</evidence>
<evidence type="ECO:0000259" key="4">
    <source>
        <dbReference type="Pfam" id="PF13439"/>
    </source>
</evidence>
<dbReference type="Pfam" id="PF13439">
    <property type="entry name" value="Glyco_transf_4"/>
    <property type="match status" value="1"/>
</dbReference>
<evidence type="ECO:0000313" key="5">
    <source>
        <dbReference type="EMBL" id="KOF01272.1"/>
    </source>
</evidence>
<dbReference type="InterPro" id="IPR001296">
    <property type="entry name" value="Glyco_trans_1"/>
</dbReference>
<feature type="domain" description="Glycosyl transferase family 1" evidence="3">
    <location>
        <begin position="189"/>
        <end position="327"/>
    </location>
</feature>
<dbReference type="InterPro" id="IPR028098">
    <property type="entry name" value="Glyco_trans_4-like_N"/>
</dbReference>
<feature type="domain" description="Glycosyltransferase subfamily 4-like N-terminal" evidence="4">
    <location>
        <begin position="16"/>
        <end position="170"/>
    </location>
</feature>
<evidence type="ECO:0000256" key="1">
    <source>
        <dbReference type="ARBA" id="ARBA00022676"/>
    </source>
</evidence>
<dbReference type="OrthoDB" id="9792269at2"/>
<keyword evidence="2" id="KW-0808">Transferase</keyword>
<protein>
    <recommendedName>
        <fullName evidence="7">Glycosyltransferase</fullName>
    </recommendedName>
</protein>
<evidence type="ECO:0000256" key="2">
    <source>
        <dbReference type="ARBA" id="ARBA00022679"/>
    </source>
</evidence>
<gene>
    <name evidence="5" type="ORF">W7K_00440</name>
</gene>
<reference evidence="5 6" key="1">
    <citation type="journal article" date="2012" name="J. Bacteriol.">
        <title>Genome sequence of a novel nicotine-degrading strain, Pseudomonas geniculata N1.</title>
        <authorList>
            <person name="Tang H."/>
            <person name="Yu H."/>
            <person name="Tai C."/>
            <person name="Huang K."/>
            <person name="Liu Y."/>
            <person name="Wang L."/>
            <person name="Yao Y."/>
            <person name="Wu G."/>
            <person name="Xu P."/>
        </authorList>
    </citation>
    <scope>NUCLEOTIDE SEQUENCE [LARGE SCALE GENOMIC DNA]</scope>
    <source>
        <strain evidence="5 6">N1</strain>
    </source>
</reference>